<dbReference type="PANTHER" id="PTHR42760:SF40">
    <property type="entry name" value="3-OXOACYL-[ACYL-CARRIER-PROTEIN] REDUCTASE, CHLOROPLASTIC"/>
    <property type="match status" value="1"/>
</dbReference>
<comment type="similarity">
    <text evidence="1 2">Belongs to the short-chain dehydrogenases/reductases (SDR) family.</text>
</comment>
<evidence type="ECO:0000313" key="5">
    <source>
        <dbReference type="EMBL" id="GCL60959.1"/>
    </source>
</evidence>
<keyword evidence="4" id="KW-1133">Transmembrane helix</keyword>
<comment type="caution">
    <text evidence="5">The sequence shown here is derived from an EMBL/GenBank/DDBJ whole genome shotgun (WGS) entry which is preliminary data.</text>
</comment>
<protein>
    <submittedName>
        <fullName evidence="5">Oxidoreductase</fullName>
    </submittedName>
</protein>
<dbReference type="Gene3D" id="3.40.50.720">
    <property type="entry name" value="NAD(P)-binding Rossmann-like Domain"/>
    <property type="match status" value="1"/>
</dbReference>
<dbReference type="Proteomes" id="UP000301751">
    <property type="component" value="Unassembled WGS sequence"/>
</dbReference>
<dbReference type="EMBL" id="BJCL01000001">
    <property type="protein sequence ID" value="GCL60959.1"/>
    <property type="molecule type" value="Genomic_DNA"/>
</dbReference>
<dbReference type="SUPFAM" id="SSF51735">
    <property type="entry name" value="NAD(P)-binding Rossmann-fold domains"/>
    <property type="match status" value="1"/>
</dbReference>
<keyword evidence="6" id="KW-1185">Reference proteome</keyword>
<dbReference type="PRINTS" id="PR00080">
    <property type="entry name" value="SDRFAMILY"/>
</dbReference>
<dbReference type="GO" id="GO:0016616">
    <property type="term" value="F:oxidoreductase activity, acting on the CH-OH group of donors, NAD or NADP as acceptor"/>
    <property type="evidence" value="ECO:0007669"/>
    <property type="project" value="TreeGrafter"/>
</dbReference>
<dbReference type="CDD" id="cd05233">
    <property type="entry name" value="SDR_c"/>
    <property type="match status" value="1"/>
</dbReference>
<dbReference type="PRINTS" id="PR00081">
    <property type="entry name" value="GDHRDH"/>
</dbReference>
<name>A0A480AGS9_9BURK</name>
<sequence>MPAPPAAGSARRNNPKETRMRDLTNKVAWITGAGSGIGAGTALAYARAGMRLVLSGRRAAELQAVADQVAAIGRESGNGASARVAPLDVADVAAVQAVAAGIAAQEGRIDVLVNSAGLNVRERNWKHLSTAGWDQVVRIDLDGTFYCCHAVLPMMRAQKDGLIVNVSSWAGRFVGTMTGPAYSAAKFGVNAMTESLNMEECIHGIRATAVCPGEVATPILDKRPIPVSAEDKAKMVQSEDCGELMLFLARMPAHVCLNEVTISPTWNRMFVAQAANIP</sequence>
<evidence type="ECO:0000313" key="6">
    <source>
        <dbReference type="Proteomes" id="UP000301751"/>
    </source>
</evidence>
<evidence type="ECO:0000256" key="1">
    <source>
        <dbReference type="ARBA" id="ARBA00006484"/>
    </source>
</evidence>
<organism evidence="5 6">
    <name type="scientific">Pseudaquabacterium pictum</name>
    <dbReference type="NCBI Taxonomy" id="2315236"/>
    <lineage>
        <taxon>Bacteria</taxon>
        <taxon>Pseudomonadati</taxon>
        <taxon>Pseudomonadota</taxon>
        <taxon>Betaproteobacteria</taxon>
        <taxon>Burkholderiales</taxon>
        <taxon>Sphaerotilaceae</taxon>
        <taxon>Pseudaquabacterium</taxon>
    </lineage>
</organism>
<dbReference type="GO" id="GO:0030497">
    <property type="term" value="P:fatty acid elongation"/>
    <property type="evidence" value="ECO:0007669"/>
    <property type="project" value="TreeGrafter"/>
</dbReference>
<keyword evidence="4" id="KW-0472">Membrane</keyword>
<feature type="region of interest" description="Disordered" evidence="3">
    <location>
        <begin position="1"/>
        <end position="21"/>
    </location>
</feature>
<feature type="transmembrane region" description="Helical" evidence="4">
    <location>
        <begin position="27"/>
        <end position="48"/>
    </location>
</feature>
<dbReference type="InterPro" id="IPR036291">
    <property type="entry name" value="NAD(P)-bd_dom_sf"/>
</dbReference>
<proteinExistence type="inferred from homology"/>
<dbReference type="AlphaFoldDB" id="A0A480AGS9"/>
<reference evidence="6" key="1">
    <citation type="submission" date="2019-03" db="EMBL/GenBank/DDBJ databases">
        <title>Aquabacterium pictum sp.nov., the first bacteriochlorophyll a-containing freshwater bacterium in the genus Aquabacterium of the class Betaproteobacteria.</title>
        <authorList>
            <person name="Hirose S."/>
            <person name="Tank M."/>
            <person name="Hara E."/>
            <person name="Tamaki H."/>
            <person name="Takaichi S."/>
            <person name="Haruta S."/>
            <person name="Hanada S."/>
        </authorList>
    </citation>
    <scope>NUCLEOTIDE SEQUENCE [LARGE SCALE GENOMIC DNA]</scope>
    <source>
        <strain evidence="6">W35</strain>
    </source>
</reference>
<accession>A0A480AGS9</accession>
<evidence type="ECO:0000256" key="4">
    <source>
        <dbReference type="SAM" id="Phobius"/>
    </source>
</evidence>
<dbReference type="InterPro" id="IPR002347">
    <property type="entry name" value="SDR_fam"/>
</dbReference>
<evidence type="ECO:0000256" key="2">
    <source>
        <dbReference type="RuleBase" id="RU000363"/>
    </source>
</evidence>
<dbReference type="PANTHER" id="PTHR42760">
    <property type="entry name" value="SHORT-CHAIN DEHYDROGENASES/REDUCTASES FAMILY MEMBER"/>
    <property type="match status" value="1"/>
</dbReference>
<dbReference type="Pfam" id="PF00106">
    <property type="entry name" value="adh_short"/>
    <property type="match status" value="1"/>
</dbReference>
<gene>
    <name evidence="5" type="ORF">AQPW35_00400</name>
</gene>
<keyword evidence="4" id="KW-0812">Transmembrane</keyword>
<evidence type="ECO:0000256" key="3">
    <source>
        <dbReference type="SAM" id="MobiDB-lite"/>
    </source>
</evidence>